<accession>A0A1G9LGV8</accession>
<dbReference type="Pfam" id="PF12704">
    <property type="entry name" value="MacB_PCD"/>
    <property type="match status" value="2"/>
</dbReference>
<feature type="transmembrane region" description="Helical" evidence="7">
    <location>
        <begin position="683"/>
        <end position="705"/>
    </location>
</feature>
<feature type="transmembrane region" description="Helical" evidence="7">
    <location>
        <begin position="334"/>
        <end position="357"/>
    </location>
</feature>
<feature type="domain" description="ABC3 transporter permease C-terminal" evidence="8">
    <location>
        <begin position="293"/>
        <end position="400"/>
    </location>
</feature>
<keyword evidence="3 7" id="KW-0812">Transmembrane</keyword>
<feature type="transmembrane region" description="Helical" evidence="7">
    <location>
        <begin position="735"/>
        <end position="752"/>
    </location>
</feature>
<dbReference type="InterPro" id="IPR025857">
    <property type="entry name" value="MacB_PCD"/>
</dbReference>
<evidence type="ECO:0000259" key="9">
    <source>
        <dbReference type="Pfam" id="PF12704"/>
    </source>
</evidence>
<feature type="transmembrane region" description="Helical" evidence="7">
    <location>
        <begin position="764"/>
        <end position="786"/>
    </location>
</feature>
<protein>
    <submittedName>
        <fullName evidence="10">FtsX-like permease family protein</fullName>
    </submittedName>
</protein>
<feature type="transmembrane region" description="Helical" evidence="7">
    <location>
        <begin position="21"/>
        <end position="41"/>
    </location>
</feature>
<keyword evidence="5 7" id="KW-0472">Membrane</keyword>
<feature type="region of interest" description="Disordered" evidence="6">
    <location>
        <begin position="507"/>
        <end position="534"/>
    </location>
</feature>
<dbReference type="AlphaFoldDB" id="A0A1G9LGV8"/>
<sequence>MLRNYFLVAYRTLLRYKAYTTLNVLGLSLGLTCGILIFQVLKFQLSYDGYHSRKDRIYRVMTDFYSDGVGHSGGVPTPMGQALRNDFAFLEKISMIFDQHDILVTIPDDKGRAVRKFNEEQLISYAEPDLFEILDYQWQAGNPRLSLTQPNTAVITRKLAQKYFGDADPVGKRLRISNDLDVKITGVLGDIPDNTDRRTELFISWATLKNYKGAGGAGMDNWGGVNSSMHCFVLTRDGTGEATAAKAMTGFIKKYHPRDAKEWGHPFIPLSQIHFATDYDGTMSKRQLYALGVIGLFLILTACINFVNLATAQALKRSREVGVRKVIGGTKPQLFWQFIAETGLITVLSVVLAILLAEITLPSLNSWVYETAGLNLFGNLRLLSDGPMALFLLALLALVTLLVGSYPGLVLAGFQPVAALKGKISTQQVGGMSIRRSLVVLQFVLTQLLIIGSIVVTRQMEFFRGKDIGYDPSAVVLLNIPTSDKATEALRYRFSQVPGVEKVSFSSFAPTSQSNNNTSHRFDTRQEDEKWSVNTKPGDSHYLETYGLKLVAGKNIAESDTTRGFLVNETYVRRLGGKLKPADVVGRTLEVWDRRYPIVGVMKDWNNLSLHNEIQPIAVFADRGRYHTAGIKVNTAHLNETLAGIERVWNETYPDHLYNRTFLDERIANAYQTENLILQLIRAFSGIAIVIGCLGLYGLVSFMAAQKTKEIGVRKVLGATVPQILALFGREFGKLILLAFVVAAPAGWWVMSQWLEDYTYRIPIGWPVFAVAIVTTTIIAAITVGWQSFRAATANPASSLKSE</sequence>
<dbReference type="InterPro" id="IPR050250">
    <property type="entry name" value="Macrolide_Exporter_MacB"/>
</dbReference>
<feature type="compositionally biased region" description="Basic and acidic residues" evidence="6">
    <location>
        <begin position="520"/>
        <end position="531"/>
    </location>
</feature>
<evidence type="ECO:0000256" key="4">
    <source>
        <dbReference type="ARBA" id="ARBA00022989"/>
    </source>
</evidence>
<dbReference type="RefSeq" id="WP_093199537.1">
    <property type="nucleotide sequence ID" value="NZ_FNGS01000002.1"/>
</dbReference>
<evidence type="ECO:0000313" key="10">
    <source>
        <dbReference type="EMBL" id="SDL61136.1"/>
    </source>
</evidence>
<dbReference type="Proteomes" id="UP000198901">
    <property type="component" value="Unassembled WGS sequence"/>
</dbReference>
<organism evidence="10 11">
    <name type="scientific">Siphonobacter aquaeclarae</name>
    <dbReference type="NCBI Taxonomy" id="563176"/>
    <lineage>
        <taxon>Bacteria</taxon>
        <taxon>Pseudomonadati</taxon>
        <taxon>Bacteroidota</taxon>
        <taxon>Cytophagia</taxon>
        <taxon>Cytophagales</taxon>
        <taxon>Cytophagaceae</taxon>
        <taxon>Siphonobacter</taxon>
    </lineage>
</organism>
<dbReference type="PANTHER" id="PTHR30572:SF18">
    <property type="entry name" value="ABC-TYPE MACROLIDE FAMILY EXPORT SYSTEM PERMEASE COMPONENT 2"/>
    <property type="match status" value="1"/>
</dbReference>
<dbReference type="GO" id="GO:0005886">
    <property type="term" value="C:plasma membrane"/>
    <property type="evidence" value="ECO:0007669"/>
    <property type="project" value="UniProtKB-SubCell"/>
</dbReference>
<dbReference type="OrthoDB" id="5933722at2"/>
<dbReference type="PANTHER" id="PTHR30572">
    <property type="entry name" value="MEMBRANE COMPONENT OF TRANSPORTER-RELATED"/>
    <property type="match status" value="1"/>
</dbReference>
<feature type="transmembrane region" description="Helical" evidence="7">
    <location>
        <begin position="288"/>
        <end position="310"/>
    </location>
</feature>
<proteinExistence type="predicted"/>
<evidence type="ECO:0000256" key="2">
    <source>
        <dbReference type="ARBA" id="ARBA00022475"/>
    </source>
</evidence>
<feature type="domain" description="MacB-like periplasmic core" evidence="9">
    <location>
        <begin position="20"/>
        <end position="249"/>
    </location>
</feature>
<feature type="domain" description="ABC3 transporter permease C-terminal" evidence="8">
    <location>
        <begin position="683"/>
        <end position="796"/>
    </location>
</feature>
<feature type="transmembrane region" description="Helical" evidence="7">
    <location>
        <begin position="389"/>
        <end position="417"/>
    </location>
</feature>
<evidence type="ECO:0000259" key="8">
    <source>
        <dbReference type="Pfam" id="PF02687"/>
    </source>
</evidence>
<keyword evidence="11" id="KW-1185">Reference proteome</keyword>
<reference evidence="10 11" key="1">
    <citation type="submission" date="2016-10" db="EMBL/GenBank/DDBJ databases">
        <authorList>
            <person name="de Groot N.N."/>
        </authorList>
    </citation>
    <scope>NUCLEOTIDE SEQUENCE [LARGE SCALE GENOMIC DNA]</scope>
    <source>
        <strain evidence="10 11">DSM 21668</strain>
    </source>
</reference>
<keyword evidence="4 7" id="KW-1133">Transmembrane helix</keyword>
<dbReference type="EMBL" id="FNGS01000002">
    <property type="protein sequence ID" value="SDL61136.1"/>
    <property type="molecule type" value="Genomic_DNA"/>
</dbReference>
<feature type="compositionally biased region" description="Polar residues" evidence="6">
    <location>
        <begin position="507"/>
        <end position="519"/>
    </location>
</feature>
<gene>
    <name evidence="10" type="ORF">SAMN04488090_1413</name>
</gene>
<dbReference type="InterPro" id="IPR003838">
    <property type="entry name" value="ABC3_permease_C"/>
</dbReference>
<dbReference type="Pfam" id="PF02687">
    <property type="entry name" value="FtsX"/>
    <property type="match status" value="2"/>
</dbReference>
<comment type="subcellular location">
    <subcellularLocation>
        <location evidence="1">Cell membrane</location>
        <topology evidence="1">Multi-pass membrane protein</topology>
    </subcellularLocation>
</comment>
<feature type="domain" description="MacB-like periplasmic core" evidence="9">
    <location>
        <begin position="482"/>
        <end position="604"/>
    </location>
</feature>
<evidence type="ECO:0000256" key="3">
    <source>
        <dbReference type="ARBA" id="ARBA00022692"/>
    </source>
</evidence>
<evidence type="ECO:0000256" key="7">
    <source>
        <dbReference type="SAM" id="Phobius"/>
    </source>
</evidence>
<evidence type="ECO:0000313" key="11">
    <source>
        <dbReference type="Proteomes" id="UP000198901"/>
    </source>
</evidence>
<evidence type="ECO:0000256" key="5">
    <source>
        <dbReference type="ARBA" id="ARBA00023136"/>
    </source>
</evidence>
<evidence type="ECO:0000256" key="6">
    <source>
        <dbReference type="SAM" id="MobiDB-lite"/>
    </source>
</evidence>
<dbReference type="STRING" id="563176.SAMN04488090_1413"/>
<keyword evidence="2" id="KW-1003">Cell membrane</keyword>
<feature type="transmembrane region" description="Helical" evidence="7">
    <location>
        <begin position="438"/>
        <end position="456"/>
    </location>
</feature>
<name>A0A1G9LGV8_9BACT</name>
<dbReference type="GO" id="GO:0022857">
    <property type="term" value="F:transmembrane transporter activity"/>
    <property type="evidence" value="ECO:0007669"/>
    <property type="project" value="TreeGrafter"/>
</dbReference>
<evidence type="ECO:0000256" key="1">
    <source>
        <dbReference type="ARBA" id="ARBA00004651"/>
    </source>
</evidence>